<feature type="domain" description="Thiamine pyrophosphate enzyme N-terminal TPP-binding" evidence="15">
    <location>
        <begin position="6"/>
        <end position="109"/>
    </location>
</feature>
<keyword evidence="6 11" id="KW-0479">Metal-binding</keyword>
<evidence type="ECO:0000256" key="4">
    <source>
        <dbReference type="ARBA" id="ARBA00007812"/>
    </source>
</evidence>
<dbReference type="InterPro" id="IPR029035">
    <property type="entry name" value="DHS-like_NAD/FAD-binding_dom"/>
</dbReference>
<feature type="domain" description="Thiamine pyrophosphate enzyme TPP-binding" evidence="14">
    <location>
        <begin position="381"/>
        <end position="526"/>
    </location>
</feature>
<dbReference type="CDD" id="cd07038">
    <property type="entry name" value="TPP_PYR_PDC_IPDC_like"/>
    <property type="match status" value="1"/>
</dbReference>
<dbReference type="FunFam" id="3.40.50.970:FF:000019">
    <property type="entry name" value="Pyruvate decarboxylase isozyme"/>
    <property type="match status" value="1"/>
</dbReference>
<reference evidence="17" key="3">
    <citation type="submission" date="2020-11" db="EMBL/GenBank/DDBJ databases">
        <title>Intraspecies plasmid and genomic variation of Mycobacterium kubicae revealed by the complete genome sequences of two clinical isolates.</title>
        <authorList>
            <person name="Hendrix J.R."/>
            <person name="Epperson L.E."/>
            <person name="Honda J.R."/>
            <person name="Strong M."/>
        </authorList>
    </citation>
    <scope>NUCLEOTIDE SEQUENCE</scope>
    <source>
        <strain evidence="17">JCM 13573</strain>
    </source>
</reference>
<evidence type="ECO:0000256" key="3">
    <source>
        <dbReference type="ARBA" id="ARBA00002938"/>
    </source>
</evidence>
<feature type="domain" description="Thiamine pyrophosphate enzyme central" evidence="13">
    <location>
        <begin position="197"/>
        <end position="323"/>
    </location>
</feature>
<comment type="cofactor">
    <cofactor evidence="11">
        <name>Mg(2+)</name>
        <dbReference type="ChEBI" id="CHEBI:18420"/>
    </cofactor>
    <text evidence="11">Binds 1 Mg(2+) per subunit.</text>
</comment>
<evidence type="ECO:0000256" key="8">
    <source>
        <dbReference type="ARBA" id="ARBA00022842"/>
    </source>
</evidence>
<name>A0AAX1JCG3_9MYCO</name>
<dbReference type="InterPro" id="IPR047213">
    <property type="entry name" value="TPP_PYR_PDC_IPDC-like"/>
</dbReference>
<keyword evidence="8 11" id="KW-0460">Magnesium</keyword>
<evidence type="ECO:0000313" key="19">
    <source>
        <dbReference type="Proteomes" id="UP000663583"/>
    </source>
</evidence>
<dbReference type="AlphaFoldDB" id="A0AAX1JCG3"/>
<dbReference type="GO" id="GO:0004737">
    <property type="term" value="F:pyruvate decarboxylase activity"/>
    <property type="evidence" value="ECO:0007669"/>
    <property type="project" value="TreeGrafter"/>
</dbReference>
<dbReference type="Proteomes" id="UP000465306">
    <property type="component" value="Unassembled WGS sequence"/>
</dbReference>
<dbReference type="PIRSF" id="PIRSF036565">
    <property type="entry name" value="Pyruvt_ip_decrb"/>
    <property type="match status" value="1"/>
</dbReference>
<dbReference type="CDD" id="cd02005">
    <property type="entry name" value="TPP_PDC_IPDC"/>
    <property type="match status" value="1"/>
</dbReference>
<dbReference type="SUPFAM" id="SSF52467">
    <property type="entry name" value="DHS-like NAD/FAD-binding domain"/>
    <property type="match status" value="1"/>
</dbReference>
<evidence type="ECO:0000256" key="5">
    <source>
        <dbReference type="ARBA" id="ARBA00020054"/>
    </source>
</evidence>
<evidence type="ECO:0000256" key="2">
    <source>
        <dbReference type="ARBA" id="ARBA00001964"/>
    </source>
</evidence>
<dbReference type="Pfam" id="PF00205">
    <property type="entry name" value="TPP_enzyme_M"/>
    <property type="match status" value="1"/>
</dbReference>
<sequence>MSTTPTVIDYVLRRLHEIGISDVFGVPGDFAFPMHDAIVAHPEINWIGCCNELNAAYAADGYARVRGVGAVSTTYGVGELSAISAVAGAYAEHLPVFHLVGMPNLATQANRALVHHTLGNGEFELFRKMADIVVGASAIITPANVVSETERLIHEALYNRRPVYLAFPTDVVDKPILATSAPLPLPVSEPEALTAAVDAVAQALSAASTACVLPGLLLHRLHITDIATQFVDAAGLPFATMFADKSAIDEDHPRYIGMYDGQLMEEDVRVFVESADVVITVGTMQTDFNTGAFTARLDPARTIDIGLHRTTVGSAVYQNVEMADVLRELASRAWTKRFPPGPRPTSLGPVVGSAAEPITAAALYPRWADFLREDDIVIAETGTCSMGLAFAQLPHGARFYNQTLWGAIGWATPASLGAAVAAPDRRVVLITGEGSHQLTVQEISQFHRLGLRPIIFVLNNSGYLIERLLCKDPGIVYNDVATWNYAELPHALGCDDWFTERVTTCGELDEALAKAAQGDQATYIEVVTDTYEAPPLPNKLHENVKTLYNIG</sequence>
<organism evidence="17 19">
    <name type="scientific">Mycobacterium kubicae</name>
    <dbReference type="NCBI Taxonomy" id="120959"/>
    <lineage>
        <taxon>Bacteria</taxon>
        <taxon>Bacillati</taxon>
        <taxon>Actinomycetota</taxon>
        <taxon>Actinomycetes</taxon>
        <taxon>Mycobacteriales</taxon>
        <taxon>Mycobacteriaceae</taxon>
        <taxon>Mycobacterium</taxon>
        <taxon>Mycobacterium simiae complex</taxon>
    </lineage>
</organism>
<feature type="binding site" evidence="11">
    <location>
        <position position="462"/>
    </location>
    <ligand>
        <name>Mg(2+)</name>
        <dbReference type="ChEBI" id="CHEBI:18420"/>
    </ligand>
</feature>
<comment type="similarity">
    <text evidence="4 12">Belongs to the TPP enzyme family.</text>
</comment>
<keyword evidence="10" id="KW-0456">Lyase</keyword>
<dbReference type="RefSeq" id="WP_085073795.1">
    <property type="nucleotide sequence ID" value="NZ_BLKU01000001.1"/>
</dbReference>
<evidence type="ECO:0000313" key="16">
    <source>
        <dbReference type="EMBL" id="GFG62586.1"/>
    </source>
</evidence>
<evidence type="ECO:0000313" key="17">
    <source>
        <dbReference type="EMBL" id="QPI38215.1"/>
    </source>
</evidence>
<evidence type="ECO:0000256" key="9">
    <source>
        <dbReference type="ARBA" id="ARBA00023052"/>
    </source>
</evidence>
<evidence type="ECO:0000259" key="15">
    <source>
        <dbReference type="Pfam" id="PF02776"/>
    </source>
</evidence>
<dbReference type="GO" id="GO:0000287">
    <property type="term" value="F:magnesium ion binding"/>
    <property type="evidence" value="ECO:0007669"/>
    <property type="project" value="InterPro"/>
</dbReference>
<dbReference type="PANTHER" id="PTHR43452">
    <property type="entry name" value="PYRUVATE DECARBOXYLASE"/>
    <property type="match status" value="1"/>
</dbReference>
<keyword evidence="9 12" id="KW-0786">Thiamine pyrophosphate</keyword>
<gene>
    <name evidence="17" type="ORF">I2456_01155</name>
    <name evidence="16" type="ORF">MKUB_00760</name>
</gene>
<keyword evidence="7" id="KW-0210">Decarboxylase</keyword>
<dbReference type="Gene3D" id="3.40.50.1220">
    <property type="entry name" value="TPP-binding domain"/>
    <property type="match status" value="1"/>
</dbReference>
<dbReference type="Proteomes" id="UP000663583">
    <property type="component" value="Chromosome"/>
</dbReference>
<evidence type="ECO:0000313" key="18">
    <source>
        <dbReference type="Proteomes" id="UP000465306"/>
    </source>
</evidence>
<comment type="cofactor">
    <cofactor evidence="2">
        <name>thiamine diphosphate</name>
        <dbReference type="ChEBI" id="CHEBI:58937"/>
    </cofactor>
</comment>
<dbReference type="FunFam" id="3.40.50.970:FF:000024">
    <property type="entry name" value="Pyruvate decarboxylase isozyme"/>
    <property type="match status" value="1"/>
</dbReference>
<comment type="function">
    <text evidence="3">Decarboxylates branched-chain and aromatic alpha-keto acids to aldehydes.</text>
</comment>
<dbReference type="InterPro" id="IPR047214">
    <property type="entry name" value="TPP_PDC_IPDC"/>
</dbReference>
<dbReference type="GO" id="GO:0005829">
    <property type="term" value="C:cytosol"/>
    <property type="evidence" value="ECO:0007669"/>
    <property type="project" value="TreeGrafter"/>
</dbReference>
<protein>
    <recommendedName>
        <fullName evidence="5">Alpha-keto-acid decarboxylase</fullName>
    </recommendedName>
</protein>
<evidence type="ECO:0000256" key="7">
    <source>
        <dbReference type="ARBA" id="ARBA00022793"/>
    </source>
</evidence>
<reference evidence="16" key="2">
    <citation type="submission" date="2020-02" db="EMBL/GenBank/DDBJ databases">
        <authorList>
            <person name="Matsumoto Y."/>
            <person name="Kinjo T."/>
            <person name="Motooka D."/>
            <person name="Nabeya D."/>
            <person name="Jung N."/>
            <person name="Uechi K."/>
            <person name="Horii T."/>
            <person name="Iida T."/>
            <person name="Fujita J."/>
            <person name="Nakamura S."/>
        </authorList>
    </citation>
    <scope>NUCLEOTIDE SEQUENCE</scope>
    <source>
        <strain evidence="16">JCM 13573</strain>
    </source>
</reference>
<evidence type="ECO:0000259" key="14">
    <source>
        <dbReference type="Pfam" id="PF02775"/>
    </source>
</evidence>
<dbReference type="EMBL" id="CP065047">
    <property type="protein sequence ID" value="QPI38215.1"/>
    <property type="molecule type" value="Genomic_DNA"/>
</dbReference>
<evidence type="ECO:0000256" key="10">
    <source>
        <dbReference type="ARBA" id="ARBA00023239"/>
    </source>
</evidence>
<dbReference type="Pfam" id="PF02775">
    <property type="entry name" value="TPP_enzyme_C"/>
    <property type="match status" value="1"/>
</dbReference>
<dbReference type="KEGG" id="mku:I2456_01155"/>
<accession>A0AAX1JCG3</accession>
<evidence type="ECO:0000256" key="12">
    <source>
        <dbReference type="RuleBase" id="RU362132"/>
    </source>
</evidence>
<dbReference type="Pfam" id="PF02776">
    <property type="entry name" value="TPP_enzyme_N"/>
    <property type="match status" value="1"/>
</dbReference>
<proteinExistence type="inferred from homology"/>
<dbReference type="InterPro" id="IPR012110">
    <property type="entry name" value="PDC/IPDC-like"/>
</dbReference>
<dbReference type="InterPro" id="IPR012000">
    <property type="entry name" value="Thiamin_PyroP_enz_cen_dom"/>
</dbReference>
<dbReference type="GO" id="GO:0030976">
    <property type="term" value="F:thiamine pyrophosphate binding"/>
    <property type="evidence" value="ECO:0007669"/>
    <property type="project" value="InterPro"/>
</dbReference>
<dbReference type="InterPro" id="IPR012001">
    <property type="entry name" value="Thiamin_PyroP_enz_TPP-bd_dom"/>
</dbReference>
<dbReference type="PANTHER" id="PTHR43452:SF30">
    <property type="entry name" value="PYRUVATE DECARBOXYLASE ISOZYME 1-RELATED"/>
    <property type="match status" value="1"/>
</dbReference>
<comment type="cofactor">
    <cofactor evidence="1">
        <name>a metal cation</name>
        <dbReference type="ChEBI" id="CHEBI:25213"/>
    </cofactor>
</comment>
<evidence type="ECO:0000256" key="1">
    <source>
        <dbReference type="ARBA" id="ARBA00001920"/>
    </source>
</evidence>
<evidence type="ECO:0000256" key="11">
    <source>
        <dbReference type="PIRSR" id="PIRSR036565-2"/>
    </source>
</evidence>
<dbReference type="EMBL" id="BLKU01000001">
    <property type="protein sequence ID" value="GFG62586.1"/>
    <property type="molecule type" value="Genomic_DNA"/>
</dbReference>
<keyword evidence="18" id="KW-1185">Reference proteome</keyword>
<dbReference type="Gene3D" id="3.40.50.970">
    <property type="match status" value="2"/>
</dbReference>
<dbReference type="InterPro" id="IPR029061">
    <property type="entry name" value="THDP-binding"/>
</dbReference>
<dbReference type="SUPFAM" id="SSF52518">
    <property type="entry name" value="Thiamin diphosphate-binding fold (THDP-binding)"/>
    <property type="match status" value="2"/>
</dbReference>
<feature type="binding site" evidence="11">
    <location>
        <position position="460"/>
    </location>
    <ligand>
        <name>Mg(2+)</name>
        <dbReference type="ChEBI" id="CHEBI:18420"/>
    </ligand>
</feature>
<evidence type="ECO:0000256" key="6">
    <source>
        <dbReference type="ARBA" id="ARBA00022723"/>
    </source>
</evidence>
<dbReference type="GO" id="GO:0000949">
    <property type="term" value="P:aromatic amino acid family catabolic process to alcohol via Ehrlich pathway"/>
    <property type="evidence" value="ECO:0007669"/>
    <property type="project" value="TreeGrafter"/>
</dbReference>
<dbReference type="InterPro" id="IPR011766">
    <property type="entry name" value="TPP_enzyme_TPP-bd"/>
</dbReference>
<evidence type="ECO:0000259" key="13">
    <source>
        <dbReference type="Pfam" id="PF00205"/>
    </source>
</evidence>
<reference evidence="16 18" key="1">
    <citation type="journal article" date="2019" name="Emerg. Microbes Infect.">
        <title>Comprehensive subspecies identification of 175 nontuberculous mycobacteria species based on 7547 genomic profiles.</title>
        <authorList>
            <person name="Matsumoto Y."/>
            <person name="Kinjo T."/>
            <person name="Motooka D."/>
            <person name="Nabeya D."/>
            <person name="Jung N."/>
            <person name="Uechi K."/>
            <person name="Horii T."/>
            <person name="Iida T."/>
            <person name="Fujita J."/>
            <person name="Nakamura S."/>
        </authorList>
    </citation>
    <scope>NUCLEOTIDE SEQUENCE [LARGE SCALE GENOMIC DNA]</scope>
    <source>
        <strain evidence="16 18">JCM 13573</strain>
    </source>
</reference>